<keyword evidence="2" id="KW-0732">Signal</keyword>
<evidence type="ECO:0000313" key="4">
    <source>
        <dbReference type="Proteomes" id="UP000466514"/>
    </source>
</evidence>
<keyword evidence="1" id="KW-0812">Transmembrane</keyword>
<dbReference type="EMBL" id="AP022574">
    <property type="protein sequence ID" value="BBX71162.1"/>
    <property type="molecule type" value="Genomic_DNA"/>
</dbReference>
<protein>
    <recommendedName>
        <fullName evidence="5">LPXTG cell wall anchor domain-containing protein</fullName>
    </recommendedName>
</protein>
<dbReference type="AlphaFoldDB" id="A0A7I7MH40"/>
<organism evidence="3 4">
    <name type="scientific">Mycolicibacterium psychrotolerans</name>
    <dbReference type="NCBI Taxonomy" id="216929"/>
    <lineage>
        <taxon>Bacteria</taxon>
        <taxon>Bacillati</taxon>
        <taxon>Actinomycetota</taxon>
        <taxon>Actinomycetes</taxon>
        <taxon>Mycobacteriales</taxon>
        <taxon>Mycobacteriaceae</taxon>
        <taxon>Mycolicibacterium</taxon>
    </lineage>
</organism>
<dbReference type="Proteomes" id="UP000466514">
    <property type="component" value="Chromosome"/>
</dbReference>
<keyword evidence="4" id="KW-1185">Reference proteome</keyword>
<dbReference type="RefSeq" id="WP_057147625.1">
    <property type="nucleotide sequence ID" value="NZ_AP022574.1"/>
</dbReference>
<feature type="chain" id="PRO_5029871430" description="LPXTG cell wall anchor domain-containing protein" evidence="2">
    <location>
        <begin position="25"/>
        <end position="87"/>
    </location>
</feature>
<feature type="signal peptide" evidence="2">
    <location>
        <begin position="1"/>
        <end position="24"/>
    </location>
</feature>
<evidence type="ECO:0000313" key="3">
    <source>
        <dbReference type="EMBL" id="BBX71162.1"/>
    </source>
</evidence>
<reference evidence="3 4" key="1">
    <citation type="journal article" date="2019" name="Emerg. Microbes Infect.">
        <title>Comprehensive subspecies identification of 175 nontuberculous mycobacteria species based on 7547 genomic profiles.</title>
        <authorList>
            <person name="Matsumoto Y."/>
            <person name="Kinjo T."/>
            <person name="Motooka D."/>
            <person name="Nabeya D."/>
            <person name="Jung N."/>
            <person name="Uechi K."/>
            <person name="Horii T."/>
            <person name="Iida T."/>
            <person name="Fujita J."/>
            <person name="Nakamura S."/>
        </authorList>
    </citation>
    <scope>NUCLEOTIDE SEQUENCE [LARGE SCALE GENOMIC DNA]</scope>
    <source>
        <strain evidence="3 4">JCM 13323</strain>
    </source>
</reference>
<feature type="transmembrane region" description="Helical" evidence="1">
    <location>
        <begin position="48"/>
        <end position="65"/>
    </location>
</feature>
<proteinExistence type="predicted"/>
<sequence>MRKTLAIGTTTLALMFGGAGVAHATEIAAPASTTTVAQEATQDDGDDTGLWGLAGLLGLIGLAGLKRRKDVDHPTARTTGTVNPPRV</sequence>
<evidence type="ECO:0000256" key="2">
    <source>
        <dbReference type="SAM" id="SignalP"/>
    </source>
</evidence>
<accession>A0A7I7MH40</accession>
<keyword evidence="1" id="KW-1133">Transmembrane helix</keyword>
<dbReference type="NCBIfam" id="NF041742">
    <property type="entry name" value="WGxxGxxG_fam"/>
    <property type="match status" value="1"/>
</dbReference>
<dbReference type="KEGG" id="mpsc:MPSYJ_46230"/>
<evidence type="ECO:0000256" key="1">
    <source>
        <dbReference type="SAM" id="Phobius"/>
    </source>
</evidence>
<keyword evidence="1" id="KW-0472">Membrane</keyword>
<gene>
    <name evidence="3" type="ORF">MPSYJ_46230</name>
</gene>
<name>A0A7I7MH40_9MYCO</name>
<evidence type="ECO:0008006" key="5">
    <source>
        <dbReference type="Google" id="ProtNLM"/>
    </source>
</evidence>